<gene>
    <name evidence="1" type="ORF">VTH8203_04557</name>
</gene>
<dbReference type="RefSeq" id="WP_096995745.1">
    <property type="nucleotide sequence ID" value="NZ_JBHSII010000001.1"/>
</dbReference>
<keyword evidence="1" id="KW-0808">Transferase</keyword>
<keyword evidence="1" id="KW-0032">Aminotransferase</keyword>
<dbReference type="EMBL" id="OANU01000163">
    <property type="protein sequence ID" value="SNX50883.1"/>
    <property type="molecule type" value="Genomic_DNA"/>
</dbReference>
<dbReference type="OrthoDB" id="9772439at2"/>
<protein>
    <submittedName>
        <fullName evidence="1">Phosphoserine aminotransferase</fullName>
    </submittedName>
</protein>
<dbReference type="AlphaFoldDB" id="A0A240ER60"/>
<accession>A0A240ER60</accession>
<dbReference type="GO" id="GO:0008483">
    <property type="term" value="F:transaminase activity"/>
    <property type="evidence" value="ECO:0007669"/>
    <property type="project" value="UniProtKB-KW"/>
</dbReference>
<reference evidence="2" key="1">
    <citation type="submission" date="2016-06" db="EMBL/GenBank/DDBJ databases">
        <authorList>
            <person name="Rodrigo-Torres L."/>
            <person name="Arahal R.D."/>
            <person name="Lucena T."/>
        </authorList>
    </citation>
    <scope>NUCLEOTIDE SEQUENCE [LARGE SCALE GENOMIC DNA]</scope>
    <source>
        <strain evidence="2">CECT8203</strain>
    </source>
</reference>
<evidence type="ECO:0000313" key="2">
    <source>
        <dbReference type="Proteomes" id="UP000219336"/>
    </source>
</evidence>
<sequence>MKPQLKPQNPNFSSGPCSKRVGYELTQLSDRRHLLPGASLLRTVRATFTAYGSSLHKGTVKHPVTITFAIHTQSFKTVPMAT</sequence>
<evidence type="ECO:0000313" key="1">
    <source>
        <dbReference type="EMBL" id="SNX50883.1"/>
    </source>
</evidence>
<proteinExistence type="predicted"/>
<dbReference type="Proteomes" id="UP000219336">
    <property type="component" value="Unassembled WGS sequence"/>
</dbReference>
<name>A0A240ER60_9VIBR</name>
<keyword evidence="2" id="KW-1185">Reference proteome</keyword>
<organism evidence="1 2">
    <name type="scientific">Vibrio thalassae</name>
    <dbReference type="NCBI Taxonomy" id="1243014"/>
    <lineage>
        <taxon>Bacteria</taxon>
        <taxon>Pseudomonadati</taxon>
        <taxon>Pseudomonadota</taxon>
        <taxon>Gammaproteobacteria</taxon>
        <taxon>Vibrionales</taxon>
        <taxon>Vibrionaceae</taxon>
        <taxon>Vibrio</taxon>
    </lineage>
</organism>